<dbReference type="RefSeq" id="WP_344996135.1">
    <property type="nucleotide sequence ID" value="NZ_BAAAXV010000009.1"/>
</dbReference>
<dbReference type="EMBL" id="JBHMBW010000003">
    <property type="protein sequence ID" value="MFB9622684.1"/>
    <property type="molecule type" value="Genomic_DNA"/>
</dbReference>
<evidence type="ECO:0000313" key="2">
    <source>
        <dbReference type="EMBL" id="MFB9622684.1"/>
    </source>
</evidence>
<accession>A0ABV5RTD1</accession>
<organism evidence="2 3">
    <name type="scientific">Nonomuraea helvata</name>
    <dbReference type="NCBI Taxonomy" id="37484"/>
    <lineage>
        <taxon>Bacteria</taxon>
        <taxon>Bacillati</taxon>
        <taxon>Actinomycetota</taxon>
        <taxon>Actinomycetes</taxon>
        <taxon>Streptosporangiales</taxon>
        <taxon>Streptosporangiaceae</taxon>
        <taxon>Nonomuraea</taxon>
    </lineage>
</organism>
<dbReference type="Proteomes" id="UP001589532">
    <property type="component" value="Unassembled WGS sequence"/>
</dbReference>
<name>A0ABV5RTD1_9ACTN</name>
<comment type="caution">
    <text evidence="2">The sequence shown here is derived from an EMBL/GenBank/DDBJ whole genome shotgun (WGS) entry which is preliminary data.</text>
</comment>
<gene>
    <name evidence="2" type="ORF">ACFFSA_06270</name>
</gene>
<protein>
    <submittedName>
        <fullName evidence="2">Uncharacterized protein</fullName>
    </submittedName>
</protein>
<evidence type="ECO:0000313" key="3">
    <source>
        <dbReference type="Proteomes" id="UP001589532"/>
    </source>
</evidence>
<evidence type="ECO:0000256" key="1">
    <source>
        <dbReference type="SAM" id="MobiDB-lite"/>
    </source>
</evidence>
<feature type="region of interest" description="Disordered" evidence="1">
    <location>
        <begin position="1"/>
        <end position="26"/>
    </location>
</feature>
<reference evidence="2 3" key="1">
    <citation type="submission" date="2024-09" db="EMBL/GenBank/DDBJ databases">
        <authorList>
            <person name="Sun Q."/>
            <person name="Mori K."/>
        </authorList>
    </citation>
    <scope>NUCLEOTIDE SEQUENCE [LARGE SCALE GENOMIC DNA]</scope>
    <source>
        <strain evidence="2 3">JCM 3143</strain>
    </source>
</reference>
<keyword evidence="3" id="KW-1185">Reference proteome</keyword>
<proteinExistence type="predicted"/>
<sequence length="62" mass="6547">MAEAEECEATTLDIGQRTPWDQRDAREGGGAVLDEAAEIAENNGAAGVMRSIEEARETALAV</sequence>